<dbReference type="AlphaFoldDB" id="A0A383BNX4"/>
<feature type="non-terminal residue" evidence="9">
    <location>
        <position position="1"/>
    </location>
</feature>
<evidence type="ECO:0000256" key="5">
    <source>
        <dbReference type="ARBA" id="ARBA00022989"/>
    </source>
</evidence>
<dbReference type="InterPro" id="IPR036259">
    <property type="entry name" value="MFS_trans_sf"/>
</dbReference>
<feature type="transmembrane region" description="Helical" evidence="7">
    <location>
        <begin position="35"/>
        <end position="52"/>
    </location>
</feature>
<evidence type="ECO:0000259" key="8">
    <source>
        <dbReference type="PROSITE" id="PS50850"/>
    </source>
</evidence>
<dbReference type="PANTHER" id="PTHR23517:SF3">
    <property type="entry name" value="INTEGRAL MEMBRANE TRANSPORT PROTEIN"/>
    <property type="match status" value="1"/>
</dbReference>
<protein>
    <recommendedName>
        <fullName evidence="8">Major facilitator superfamily (MFS) profile domain-containing protein</fullName>
    </recommendedName>
</protein>
<feature type="transmembrane region" description="Helical" evidence="7">
    <location>
        <begin position="152"/>
        <end position="173"/>
    </location>
</feature>
<sequence length="183" mass="19216">LTVIRGLRGMSLVALVTVLPLYLANDLGISPFGRGIHIGLLIAIGLFAKPIAGFCSDRWGRKTILVPGLVWSSVMALVLVPLDQGVGLTISIALLGVFLYPDQPILTAATLEIIGTNVSATALGLATFASFIMASASPIIAGFLYQHYGMDLALYYISALLAAAALMMVLIPLRSRAITSSES</sequence>
<evidence type="ECO:0000313" key="9">
    <source>
        <dbReference type="EMBL" id="SVE21612.1"/>
    </source>
</evidence>
<proteinExistence type="predicted"/>
<evidence type="ECO:0000256" key="3">
    <source>
        <dbReference type="ARBA" id="ARBA00022475"/>
    </source>
</evidence>
<keyword evidence="3" id="KW-1003">Cell membrane</keyword>
<dbReference type="InterPro" id="IPR011701">
    <property type="entry name" value="MFS"/>
</dbReference>
<dbReference type="SUPFAM" id="SSF103473">
    <property type="entry name" value="MFS general substrate transporter"/>
    <property type="match status" value="1"/>
</dbReference>
<dbReference type="PROSITE" id="PS00216">
    <property type="entry name" value="SUGAR_TRANSPORT_1"/>
    <property type="match status" value="1"/>
</dbReference>
<keyword evidence="2" id="KW-0813">Transport</keyword>
<dbReference type="PANTHER" id="PTHR23517">
    <property type="entry name" value="RESISTANCE PROTEIN MDTM, PUTATIVE-RELATED-RELATED"/>
    <property type="match status" value="1"/>
</dbReference>
<dbReference type="InterPro" id="IPR005829">
    <property type="entry name" value="Sugar_transporter_CS"/>
</dbReference>
<dbReference type="InterPro" id="IPR020846">
    <property type="entry name" value="MFS_dom"/>
</dbReference>
<reference evidence="9" key="1">
    <citation type="submission" date="2018-05" db="EMBL/GenBank/DDBJ databases">
        <authorList>
            <person name="Lanie J.A."/>
            <person name="Ng W.-L."/>
            <person name="Kazmierczak K.M."/>
            <person name="Andrzejewski T.M."/>
            <person name="Davidsen T.M."/>
            <person name="Wayne K.J."/>
            <person name="Tettelin H."/>
            <person name="Glass J.I."/>
            <person name="Rusch D."/>
            <person name="Podicherti R."/>
            <person name="Tsui H.-C.T."/>
            <person name="Winkler M.E."/>
        </authorList>
    </citation>
    <scope>NUCLEOTIDE SEQUENCE</scope>
</reference>
<name>A0A383BNX4_9ZZZZ</name>
<organism evidence="9">
    <name type="scientific">marine metagenome</name>
    <dbReference type="NCBI Taxonomy" id="408172"/>
    <lineage>
        <taxon>unclassified sequences</taxon>
        <taxon>metagenomes</taxon>
        <taxon>ecological metagenomes</taxon>
    </lineage>
</organism>
<keyword evidence="6 7" id="KW-0472">Membrane</keyword>
<keyword evidence="4 7" id="KW-0812">Transmembrane</keyword>
<keyword evidence="5 7" id="KW-1133">Transmembrane helix</keyword>
<dbReference type="InterPro" id="IPR050171">
    <property type="entry name" value="MFS_Transporters"/>
</dbReference>
<feature type="transmembrane region" description="Helical" evidence="7">
    <location>
        <begin position="7"/>
        <end position="23"/>
    </location>
</feature>
<dbReference type="PROSITE" id="PS50850">
    <property type="entry name" value="MFS"/>
    <property type="match status" value="1"/>
</dbReference>
<evidence type="ECO:0000256" key="7">
    <source>
        <dbReference type="SAM" id="Phobius"/>
    </source>
</evidence>
<gene>
    <name evidence="9" type="ORF">METZ01_LOCUS474466</name>
</gene>
<accession>A0A383BNX4</accession>
<evidence type="ECO:0000256" key="4">
    <source>
        <dbReference type="ARBA" id="ARBA00022692"/>
    </source>
</evidence>
<dbReference type="GO" id="GO:0022857">
    <property type="term" value="F:transmembrane transporter activity"/>
    <property type="evidence" value="ECO:0007669"/>
    <property type="project" value="InterPro"/>
</dbReference>
<evidence type="ECO:0000256" key="6">
    <source>
        <dbReference type="ARBA" id="ARBA00023136"/>
    </source>
</evidence>
<dbReference type="GO" id="GO:0005886">
    <property type="term" value="C:plasma membrane"/>
    <property type="evidence" value="ECO:0007669"/>
    <property type="project" value="UniProtKB-SubCell"/>
</dbReference>
<dbReference type="Gene3D" id="1.20.1250.20">
    <property type="entry name" value="MFS general substrate transporter like domains"/>
    <property type="match status" value="1"/>
</dbReference>
<feature type="transmembrane region" description="Helical" evidence="7">
    <location>
        <begin position="88"/>
        <end position="111"/>
    </location>
</feature>
<evidence type="ECO:0000256" key="1">
    <source>
        <dbReference type="ARBA" id="ARBA00004651"/>
    </source>
</evidence>
<feature type="domain" description="Major facilitator superfamily (MFS) profile" evidence="8">
    <location>
        <begin position="1"/>
        <end position="176"/>
    </location>
</feature>
<evidence type="ECO:0000256" key="2">
    <source>
        <dbReference type="ARBA" id="ARBA00022448"/>
    </source>
</evidence>
<comment type="subcellular location">
    <subcellularLocation>
        <location evidence="1">Cell membrane</location>
        <topology evidence="1">Multi-pass membrane protein</topology>
    </subcellularLocation>
</comment>
<dbReference type="EMBL" id="UINC01202009">
    <property type="protein sequence ID" value="SVE21612.1"/>
    <property type="molecule type" value="Genomic_DNA"/>
</dbReference>
<feature type="transmembrane region" description="Helical" evidence="7">
    <location>
        <begin position="123"/>
        <end position="146"/>
    </location>
</feature>
<dbReference type="Pfam" id="PF07690">
    <property type="entry name" value="MFS_1"/>
    <property type="match status" value="1"/>
</dbReference>